<dbReference type="NCBIfam" id="TIGR01643">
    <property type="entry name" value="YD_repeat_2x"/>
    <property type="match status" value="5"/>
</dbReference>
<dbReference type="SUPFAM" id="SSF82171">
    <property type="entry name" value="DPP6 N-terminal domain-like"/>
    <property type="match status" value="1"/>
</dbReference>
<evidence type="ECO:0000259" key="3">
    <source>
        <dbReference type="Pfam" id="PF20148"/>
    </source>
</evidence>
<dbReference type="Pfam" id="PF05593">
    <property type="entry name" value="RHS_repeat"/>
    <property type="match status" value="2"/>
</dbReference>
<evidence type="ECO:0000259" key="4">
    <source>
        <dbReference type="Pfam" id="PF25023"/>
    </source>
</evidence>
<evidence type="ECO:0000256" key="2">
    <source>
        <dbReference type="SAM" id="MobiDB-lite"/>
    </source>
</evidence>
<dbReference type="InterPro" id="IPR006530">
    <property type="entry name" value="YD"/>
</dbReference>
<gene>
    <name evidence="5" type="ORF">D4741_11815</name>
</gene>
<dbReference type="InterPro" id="IPR031325">
    <property type="entry name" value="RHS_repeat"/>
</dbReference>
<keyword evidence="1" id="KW-0677">Repeat</keyword>
<dbReference type="InterPro" id="IPR050708">
    <property type="entry name" value="T6SS_VgrG/RHS"/>
</dbReference>
<dbReference type="PANTHER" id="PTHR32305:SF15">
    <property type="entry name" value="PROTEIN RHSA-RELATED"/>
    <property type="match status" value="1"/>
</dbReference>
<evidence type="ECO:0000313" key="5">
    <source>
        <dbReference type="EMBL" id="RJF35649.1"/>
    </source>
</evidence>
<reference evidence="5 6" key="1">
    <citation type="submission" date="2018-09" db="EMBL/GenBank/DDBJ databases">
        <title>Identification of marine bacteria producing industrial enzymes.</title>
        <authorList>
            <person name="Cheng T.H."/>
            <person name="Saidin J."/>
            <person name="Muhd D.D."/>
            <person name="Isa M.N.M."/>
            <person name="Bakar M.F.A."/>
            <person name="Ismail N."/>
        </authorList>
    </citation>
    <scope>NUCLEOTIDE SEQUENCE [LARGE SCALE GENOMIC DNA]</scope>
    <source>
        <strain evidence="5 6">MNAD 1.6</strain>
    </source>
</reference>
<evidence type="ECO:0000313" key="6">
    <source>
        <dbReference type="Proteomes" id="UP000265938"/>
    </source>
</evidence>
<sequence length="1365" mass="154483">MDSKAVVLQGTRYPICLVLAKQPAPSGFIAVATNTPNSAYKFVAEVGAVLSGDAAKRLDLIQLLNVAGINCPRQATARETASALIKALTSGAITCYQQQVKSTIQVSDNTRSSQSSSSASSAVPSNAKKATQAPASNKGSASNTTASETPITEQECRSDPVSMLTGEEILPLTDFSLAANRPLTWRRLYRSSHCNQKTILGNGWRHDYLVQLTEHYLPPPKVGPKKKGTYWLEYHDEHGATHKFEKVKPGQSSYQLSSNLVLHYKENGKQVLVTPDDKHLTFMPGASAWLLEKIINEKGQSTRFYYDSMERLQRIEVNKVRGCVLKYNNHGLLKTVHAYRTNEQGKLVLLDQPLASYEYDEQSNLVAATNQFAEQERYEYNAANLLIKRTRASGFSHHFEWDSYGYDAKCIKQWGDDNTYCYQFEYHGNKTTSIDSRGNQEHFVHNEQGKLIEHTDANGNITRNDYNSLGQKVAQTDALGHQTLYTYTEYGQLESVTQADGNRTQFGYNQLGQQVVVILPNGEKIKRQYSASGLLQSETQADGRIALYSYDKQGNLTQHVTPNGHVLKYTWNEKGELLAKQHNDELIRYSYDNLGRVNATINQAGLLTQYKYNEQGQLVETTAFEQSNPDNKQQQLFSYDDAGRLVSSQNGNGDTTEQHFEGLSQPHCVIQPDGSALHLTYDNERNLTAIERSDGHIYRINYDANENPIQITGFDGTEQQFKYDACNRLEAVTQSDKRHVNIKRDKLGRVISQHASLATNKHIVNNANHYSYTTEGKIARAHNEQSTIKQSFDKGGRLLSVEQIHNQSQTHKLVYSYDDYGRRQSLTLPDSTTLYYNYNSFGQLSAIQVKRADGELAKLVELGYDSQNNIKTQRFGNKAILNQAFDVFGRLTQQQLSHPEHTLFDSCDYQYDAVNQLIAREEQGISCQNTQFEYNSLGQLIQQNLADAKSDTQALETAKQFQWDSFGNPISQTQVQHDEAVNKQEANDAVIHSQVDADRLTHFGDSDFEYDDCGNQVRETGKGIKTHREYNAFNQLSSFNNNGTLTHYDYDPLGRRIAKQTEHGKIDYIWDNDQLIGEYQHGEYTWYINLPNQFHPVALIKQGELYYYHLDQLNTPRFVTNNNAEVVWQNHADVYGYEEPEANADFNKENSFTQPIRFQGQYFDEESGLHYNRYRYYSPKQQRFINQDPIGLVGGINHYQYAPNPVNWVDPLGLSCKEGIAKIYRMGRGSDMHFAIEVTTQNWEPEISHQYGSTGTPTAIIDFDPKNTNLPIVHTISVVLPDALAARKRQVELKDASYLALDAVDYDPMKLDTPAYDAVKQSCLTHVFDILKAGGRDDAPSTSEVKESKKYLLKLTKEEKERTDG</sequence>
<evidence type="ECO:0000256" key="1">
    <source>
        <dbReference type="ARBA" id="ARBA00022737"/>
    </source>
</evidence>
<feature type="region of interest" description="Disordered" evidence="2">
    <location>
        <begin position="107"/>
        <end position="159"/>
    </location>
</feature>
<proteinExistence type="predicted"/>
<dbReference type="Proteomes" id="UP000265938">
    <property type="component" value="Unassembled WGS sequence"/>
</dbReference>
<feature type="domain" description="Teneurin-like YD-shell" evidence="4">
    <location>
        <begin position="576"/>
        <end position="1188"/>
    </location>
</feature>
<organism evidence="5 6">
    <name type="scientific">Pseudoalteromonas gelatinilytica</name>
    <dbReference type="NCBI Taxonomy" id="1703256"/>
    <lineage>
        <taxon>Bacteria</taxon>
        <taxon>Pseudomonadati</taxon>
        <taxon>Pseudomonadota</taxon>
        <taxon>Gammaproteobacteria</taxon>
        <taxon>Alteromonadales</taxon>
        <taxon>Pseudoalteromonadaceae</taxon>
        <taxon>Pseudoalteromonas</taxon>
    </lineage>
</organism>
<feature type="compositionally biased region" description="Low complexity" evidence="2">
    <location>
        <begin position="112"/>
        <end position="122"/>
    </location>
</feature>
<dbReference type="InterPro" id="IPR022385">
    <property type="entry name" value="Rhs_assc_core"/>
</dbReference>
<dbReference type="NCBIfam" id="TIGR03696">
    <property type="entry name" value="Rhs_assc_core"/>
    <property type="match status" value="1"/>
</dbReference>
<feature type="domain" description="DUF6531" evidence="3">
    <location>
        <begin position="159"/>
        <end position="242"/>
    </location>
</feature>
<dbReference type="PANTHER" id="PTHR32305">
    <property type="match status" value="1"/>
</dbReference>
<dbReference type="RefSeq" id="WP_119853110.1">
    <property type="nucleotide sequence ID" value="NZ_QYSE01000002.1"/>
</dbReference>
<dbReference type="InterPro" id="IPR045351">
    <property type="entry name" value="DUF6531"/>
</dbReference>
<dbReference type="Pfam" id="PF25023">
    <property type="entry name" value="TEN_YD-shell"/>
    <property type="match status" value="1"/>
</dbReference>
<feature type="compositionally biased region" description="Polar residues" evidence="2">
    <location>
        <begin position="133"/>
        <end position="152"/>
    </location>
</feature>
<accession>A0A3A3EM43</accession>
<dbReference type="InterPro" id="IPR056823">
    <property type="entry name" value="TEN-like_YD-shell"/>
</dbReference>
<protein>
    <submittedName>
        <fullName evidence="5">Sugar-binding protein</fullName>
    </submittedName>
</protein>
<comment type="caution">
    <text evidence="5">The sequence shown here is derived from an EMBL/GenBank/DDBJ whole genome shotgun (WGS) entry which is preliminary data.</text>
</comment>
<name>A0A3A3EM43_9GAMM</name>
<dbReference type="Pfam" id="PF20148">
    <property type="entry name" value="DUF6531"/>
    <property type="match status" value="1"/>
</dbReference>
<dbReference type="EMBL" id="QYSE01000002">
    <property type="protein sequence ID" value="RJF35649.1"/>
    <property type="molecule type" value="Genomic_DNA"/>
</dbReference>
<dbReference type="Gene3D" id="2.180.10.10">
    <property type="entry name" value="RHS repeat-associated core"/>
    <property type="match status" value="3"/>
</dbReference>